<gene>
    <name evidence="1" type="ORF">SAMN05192533_11243</name>
</gene>
<protein>
    <submittedName>
        <fullName evidence="1">Uncharacterized protein</fullName>
    </submittedName>
</protein>
<sequence length="43" mass="5016">MNFPLNRGLMAKHIEKYPPIMSFTSIVIRFLARTDLFSGFKVK</sequence>
<keyword evidence="2" id="KW-1185">Reference proteome</keyword>
<evidence type="ECO:0000313" key="2">
    <source>
        <dbReference type="Proteomes" id="UP000198553"/>
    </source>
</evidence>
<organism evidence="1 2">
    <name type="scientific">Mesobacillus persicus</name>
    <dbReference type="NCBI Taxonomy" id="930146"/>
    <lineage>
        <taxon>Bacteria</taxon>
        <taxon>Bacillati</taxon>
        <taxon>Bacillota</taxon>
        <taxon>Bacilli</taxon>
        <taxon>Bacillales</taxon>
        <taxon>Bacillaceae</taxon>
        <taxon>Mesobacillus</taxon>
    </lineage>
</organism>
<dbReference type="Proteomes" id="UP000198553">
    <property type="component" value="Unassembled WGS sequence"/>
</dbReference>
<dbReference type="AlphaFoldDB" id="A0A1H8G1A6"/>
<name>A0A1H8G1A6_9BACI</name>
<proteinExistence type="predicted"/>
<reference evidence="2" key="1">
    <citation type="submission" date="2016-10" db="EMBL/GenBank/DDBJ databases">
        <authorList>
            <person name="Varghese N."/>
            <person name="Submissions S."/>
        </authorList>
    </citation>
    <scope>NUCLEOTIDE SEQUENCE [LARGE SCALE GENOMIC DNA]</scope>
    <source>
        <strain evidence="2">B48,IBRC-M 10115,DSM 25386,CECT 8001</strain>
    </source>
</reference>
<dbReference type="EMBL" id="FOBW01000012">
    <property type="protein sequence ID" value="SEN37669.1"/>
    <property type="molecule type" value="Genomic_DNA"/>
</dbReference>
<accession>A0A1H8G1A6</accession>
<evidence type="ECO:0000313" key="1">
    <source>
        <dbReference type="EMBL" id="SEN37669.1"/>
    </source>
</evidence>